<dbReference type="InterPro" id="IPR007848">
    <property type="entry name" value="Small_mtfrase_dom"/>
</dbReference>
<keyword evidence="1 6" id="KW-0963">Cytoplasm</keyword>
<dbReference type="GeneID" id="94550866"/>
<dbReference type="Gene3D" id="3.40.50.150">
    <property type="entry name" value="Vaccinia Virus protein VP39"/>
    <property type="match status" value="1"/>
</dbReference>
<dbReference type="CDD" id="cd02440">
    <property type="entry name" value="AdoMet_MTases"/>
    <property type="match status" value="1"/>
</dbReference>
<feature type="domain" description="Methyltransferase small" evidence="7">
    <location>
        <begin position="41"/>
        <end position="168"/>
    </location>
</feature>
<name>A0A2U1FD50_9PORP</name>
<dbReference type="PANTHER" id="PTHR47739:SF1">
    <property type="entry name" value="TRNA1(VAL) (ADENINE(37)-N6)-METHYLTRANSFERASE"/>
    <property type="match status" value="1"/>
</dbReference>
<comment type="similarity">
    <text evidence="6">Belongs to the methyltransferase superfamily. tRNA (adenine-N(6)-)-methyltransferase family.</text>
</comment>
<evidence type="ECO:0000313" key="8">
    <source>
        <dbReference type="EMBL" id="PVZ09900.1"/>
    </source>
</evidence>
<proteinExistence type="inferred from homology"/>
<gene>
    <name evidence="8" type="ORF">C7382_10889</name>
</gene>
<dbReference type="HAMAP" id="MF_01872">
    <property type="entry name" value="tRNA_methyltr_YfiC"/>
    <property type="match status" value="1"/>
</dbReference>
<organism evidence="8 9">
    <name type="scientific">Porphyromonas loveana</name>
    <dbReference type="NCBI Taxonomy" id="1884669"/>
    <lineage>
        <taxon>Bacteria</taxon>
        <taxon>Pseudomonadati</taxon>
        <taxon>Bacteroidota</taxon>
        <taxon>Bacteroidia</taxon>
        <taxon>Bacteroidales</taxon>
        <taxon>Porphyromonadaceae</taxon>
        <taxon>Porphyromonas</taxon>
    </lineage>
</organism>
<dbReference type="EMBL" id="QEKY01000008">
    <property type="protein sequence ID" value="PVZ09900.1"/>
    <property type="molecule type" value="Genomic_DNA"/>
</dbReference>
<evidence type="ECO:0000256" key="3">
    <source>
        <dbReference type="ARBA" id="ARBA00022679"/>
    </source>
</evidence>
<dbReference type="Proteomes" id="UP000245462">
    <property type="component" value="Unassembled WGS sequence"/>
</dbReference>
<dbReference type="GO" id="GO:0005737">
    <property type="term" value="C:cytoplasm"/>
    <property type="evidence" value="ECO:0007669"/>
    <property type="project" value="UniProtKB-SubCell"/>
</dbReference>
<evidence type="ECO:0000256" key="4">
    <source>
        <dbReference type="ARBA" id="ARBA00022691"/>
    </source>
</evidence>
<comment type="caution">
    <text evidence="8">The sequence shown here is derived from an EMBL/GenBank/DDBJ whole genome shotgun (WGS) entry which is preliminary data.</text>
</comment>
<dbReference type="AlphaFoldDB" id="A0A2U1FD50"/>
<comment type="function">
    <text evidence="6">Specifically methylates the adenine in position 37 of tRNA(1)(Val) (anticodon cmo5UAC).</text>
</comment>
<reference evidence="8 9" key="1">
    <citation type="submission" date="2018-04" db="EMBL/GenBank/DDBJ databases">
        <title>Genomic Encyclopedia of Type Strains, Phase IV (KMG-IV): sequencing the most valuable type-strain genomes for metagenomic binning, comparative biology and taxonomic classification.</title>
        <authorList>
            <person name="Goeker M."/>
        </authorList>
    </citation>
    <scope>NUCLEOTIDE SEQUENCE [LARGE SCALE GENOMIC DNA]</scope>
    <source>
        <strain evidence="8 9">DSM 28520</strain>
    </source>
</reference>
<keyword evidence="2 6" id="KW-0489">Methyltransferase</keyword>
<dbReference type="SUPFAM" id="SSF53335">
    <property type="entry name" value="S-adenosyl-L-methionine-dependent methyltransferases"/>
    <property type="match status" value="1"/>
</dbReference>
<evidence type="ECO:0000259" key="7">
    <source>
        <dbReference type="Pfam" id="PF05175"/>
    </source>
</evidence>
<dbReference type="GO" id="GO:0016430">
    <property type="term" value="F:tRNA (adenine-N6)-methyltransferase activity"/>
    <property type="evidence" value="ECO:0007669"/>
    <property type="project" value="UniProtKB-UniRule"/>
</dbReference>
<dbReference type="RefSeq" id="WP_116679395.1">
    <property type="nucleotide sequence ID" value="NZ_QEKY01000008.1"/>
</dbReference>
<dbReference type="GO" id="GO:0008033">
    <property type="term" value="P:tRNA processing"/>
    <property type="evidence" value="ECO:0007669"/>
    <property type="project" value="UniProtKB-UniRule"/>
</dbReference>
<evidence type="ECO:0000313" key="9">
    <source>
        <dbReference type="Proteomes" id="UP000245462"/>
    </source>
</evidence>
<dbReference type="PANTHER" id="PTHR47739">
    <property type="entry name" value="TRNA1(VAL) (ADENINE(37)-N6)-METHYLTRANSFERASE"/>
    <property type="match status" value="1"/>
</dbReference>
<protein>
    <recommendedName>
        <fullName evidence="6">tRNA1(Val) (adenine(37)-N6)-methyltransferase</fullName>
        <ecNumber evidence="6">2.1.1.223</ecNumber>
    </recommendedName>
    <alternativeName>
        <fullName evidence="6">tRNA m6A37 methyltransferase</fullName>
    </alternativeName>
</protein>
<keyword evidence="4 6" id="KW-0949">S-adenosyl-L-methionine</keyword>
<sequence>MSQDSFDFRQFSIDQTGCAMRVGTDGVLIGAWAGESCATDASLRCLDVGSGTGLVALMLAQRFPQARIEGVEIEPTAADCASSNAAASPFSERVNIHAGDFLAPSFLSTVPASGYDLIVSNPPYFRASLHAPDRQRTVARHEGDLTLEKLMEQAARFLGPNGLLALVTPYDRLGDLRMYAASSRLMLTRLTEVRTLPHKQPKRLLSEWRHADTAIDMPPLVSDTLIIHPAAGYYSSEYARLTGAFYTTSLRILATG</sequence>
<dbReference type="PROSITE" id="PS00092">
    <property type="entry name" value="N6_MTASE"/>
    <property type="match status" value="1"/>
</dbReference>
<keyword evidence="3 6" id="KW-0808">Transferase</keyword>
<evidence type="ECO:0000256" key="1">
    <source>
        <dbReference type="ARBA" id="ARBA00022490"/>
    </source>
</evidence>
<dbReference type="GO" id="GO:0003676">
    <property type="term" value="F:nucleic acid binding"/>
    <property type="evidence" value="ECO:0007669"/>
    <property type="project" value="InterPro"/>
</dbReference>
<evidence type="ECO:0000256" key="6">
    <source>
        <dbReference type="HAMAP-Rule" id="MF_01872"/>
    </source>
</evidence>
<comment type="catalytic activity">
    <reaction evidence="6">
        <text>adenosine(37) in tRNA1(Val) + S-adenosyl-L-methionine = N(6)-methyladenosine(37) in tRNA1(Val) + S-adenosyl-L-homocysteine + H(+)</text>
        <dbReference type="Rhea" id="RHEA:43160"/>
        <dbReference type="Rhea" id="RHEA-COMP:10369"/>
        <dbReference type="Rhea" id="RHEA-COMP:10370"/>
        <dbReference type="ChEBI" id="CHEBI:15378"/>
        <dbReference type="ChEBI" id="CHEBI:57856"/>
        <dbReference type="ChEBI" id="CHEBI:59789"/>
        <dbReference type="ChEBI" id="CHEBI:74411"/>
        <dbReference type="ChEBI" id="CHEBI:74449"/>
        <dbReference type="EC" id="2.1.1.223"/>
    </reaction>
</comment>
<evidence type="ECO:0000256" key="2">
    <source>
        <dbReference type="ARBA" id="ARBA00022603"/>
    </source>
</evidence>
<dbReference type="EC" id="2.1.1.223" evidence="6"/>
<accession>A0A2U1FD50</accession>
<comment type="subcellular location">
    <subcellularLocation>
        <location evidence="6">Cytoplasm</location>
    </subcellularLocation>
</comment>
<dbReference type="Pfam" id="PF05175">
    <property type="entry name" value="MTS"/>
    <property type="match status" value="1"/>
</dbReference>
<evidence type="ECO:0000256" key="5">
    <source>
        <dbReference type="ARBA" id="ARBA00022694"/>
    </source>
</evidence>
<keyword evidence="9" id="KW-1185">Reference proteome</keyword>
<dbReference type="InterPro" id="IPR022882">
    <property type="entry name" value="tRNA_adenine-N6_MeTrfase"/>
</dbReference>
<dbReference type="OrthoDB" id="5383291at2"/>
<dbReference type="InterPro" id="IPR029063">
    <property type="entry name" value="SAM-dependent_MTases_sf"/>
</dbReference>
<keyword evidence="5 6" id="KW-0819">tRNA processing</keyword>
<dbReference type="InterPro" id="IPR050210">
    <property type="entry name" value="tRNA_Adenine-N(6)_MTase"/>
</dbReference>
<dbReference type="GO" id="GO:0032259">
    <property type="term" value="P:methylation"/>
    <property type="evidence" value="ECO:0007669"/>
    <property type="project" value="UniProtKB-KW"/>
</dbReference>
<dbReference type="InterPro" id="IPR002052">
    <property type="entry name" value="DNA_methylase_N6_adenine_CS"/>
</dbReference>